<reference evidence="3 4" key="1">
    <citation type="submission" date="2012-08" db="EMBL/GenBank/DDBJ databases">
        <title>Whole genome shotgun sequence of Kineosphaera limosa NBRC 100340.</title>
        <authorList>
            <person name="Yoshida I."/>
            <person name="Isaki S."/>
            <person name="Hosoyama A."/>
            <person name="Tsuchikane K."/>
            <person name="Katsumata H."/>
            <person name="Ando Y."/>
            <person name="Ohji S."/>
            <person name="Hamada M."/>
            <person name="Tamura T."/>
            <person name="Yamazoe A."/>
            <person name="Yamazaki S."/>
            <person name="Fujita N."/>
        </authorList>
    </citation>
    <scope>NUCLEOTIDE SEQUENCE [LARGE SCALE GENOMIC DNA]</scope>
    <source>
        <strain evidence="3 4">NBRC 100340</strain>
    </source>
</reference>
<name>K6WNG5_9MICO</name>
<feature type="compositionally biased region" description="Low complexity" evidence="1">
    <location>
        <begin position="153"/>
        <end position="164"/>
    </location>
</feature>
<dbReference type="eggNOG" id="COG3464">
    <property type="taxonomic scope" value="Bacteria"/>
</dbReference>
<dbReference type="InterPro" id="IPR002560">
    <property type="entry name" value="Transposase_DDE"/>
</dbReference>
<feature type="domain" description="Transposase IS204/IS1001/IS1096/IS1165 DDE" evidence="2">
    <location>
        <begin position="3"/>
        <end position="115"/>
    </location>
</feature>
<dbReference type="EMBL" id="BAHD01000018">
    <property type="protein sequence ID" value="GAB95331.1"/>
    <property type="molecule type" value="Genomic_DNA"/>
</dbReference>
<organism evidence="3 4">
    <name type="scientific">Kineosphaera limosa NBRC 100340</name>
    <dbReference type="NCBI Taxonomy" id="1184609"/>
    <lineage>
        <taxon>Bacteria</taxon>
        <taxon>Bacillati</taxon>
        <taxon>Actinomycetota</taxon>
        <taxon>Actinomycetes</taxon>
        <taxon>Micrococcales</taxon>
        <taxon>Dermatophilaceae</taxon>
        <taxon>Kineosphaera</taxon>
    </lineage>
</organism>
<proteinExistence type="predicted"/>
<feature type="region of interest" description="Disordered" evidence="1">
    <location>
        <begin position="178"/>
        <end position="210"/>
    </location>
</feature>
<accession>K6WNG5</accession>
<dbReference type="STRING" id="1184609.KILIM_018_00810"/>
<dbReference type="Proteomes" id="UP000008366">
    <property type="component" value="Unassembled WGS sequence"/>
</dbReference>
<feature type="compositionally biased region" description="Low complexity" evidence="1">
    <location>
        <begin position="184"/>
        <end position="194"/>
    </location>
</feature>
<protein>
    <recommendedName>
        <fullName evidence="2">Transposase IS204/IS1001/IS1096/IS1165 DDE domain-containing protein</fullName>
    </recommendedName>
</protein>
<dbReference type="AlphaFoldDB" id="K6WNG5"/>
<sequence>MERVQQELHGHRGRKGDPLYTARRTLHTGADLLTERQHERLDKLFASEKHEQVELTWGAYQRLIAAYRDPDRAAGRAEARSVIDALTDGVPAPLVELRKLGRILSKRAEDVLGLLRAAPHQQRTHRGRERAPRAPARPRPRLPLPHQLHRASTPGGRRIPTPTTPWIVKGRIVKSLIKRRRPGRGAPRGAAELGPAGGDRRRCPRRHHHR</sequence>
<feature type="region of interest" description="Disordered" evidence="1">
    <location>
        <begin position="119"/>
        <end position="164"/>
    </location>
</feature>
<keyword evidence="4" id="KW-1185">Reference proteome</keyword>
<evidence type="ECO:0000313" key="4">
    <source>
        <dbReference type="Proteomes" id="UP000008366"/>
    </source>
</evidence>
<comment type="caution">
    <text evidence="3">The sequence shown here is derived from an EMBL/GenBank/DDBJ whole genome shotgun (WGS) entry which is preliminary data.</text>
</comment>
<evidence type="ECO:0000259" key="2">
    <source>
        <dbReference type="Pfam" id="PF01610"/>
    </source>
</evidence>
<gene>
    <name evidence="3" type="ORF">KILIM_018_00810</name>
</gene>
<evidence type="ECO:0000313" key="3">
    <source>
        <dbReference type="EMBL" id="GAB95331.1"/>
    </source>
</evidence>
<dbReference type="Pfam" id="PF01610">
    <property type="entry name" value="DDE_Tnp_ISL3"/>
    <property type="match status" value="1"/>
</dbReference>
<evidence type="ECO:0000256" key="1">
    <source>
        <dbReference type="SAM" id="MobiDB-lite"/>
    </source>
</evidence>